<dbReference type="PANTHER" id="PTHR30069:SF29">
    <property type="entry name" value="HEMOGLOBIN AND HEMOGLOBIN-HAPTOGLOBIN-BINDING PROTEIN 1-RELATED"/>
    <property type="match status" value="1"/>
</dbReference>
<reference evidence="10 11" key="1">
    <citation type="journal article" date="2011" name="Stand. Genomic Sci.">
        <title>Complete genome sequence of the gliding, heparinolytic Pedobacter saltans type strain (113).</title>
        <authorList>
            <person name="Liolios K."/>
            <person name="Sikorski J."/>
            <person name="Lu M."/>
            <person name="Nolan M."/>
            <person name="Lapidus A."/>
            <person name="Lucas S."/>
            <person name="Hammon N."/>
            <person name="Deshpande S."/>
            <person name="Cheng J.F."/>
            <person name="Tapia R."/>
            <person name="Han C."/>
            <person name="Goodwin L."/>
            <person name="Pitluck S."/>
            <person name="Huntemann M."/>
            <person name="Ivanova N."/>
            <person name="Pagani I."/>
            <person name="Mavromatis K."/>
            <person name="Ovchinikova G."/>
            <person name="Pati A."/>
            <person name="Chen A."/>
            <person name="Palaniappan K."/>
            <person name="Land M."/>
            <person name="Hauser L."/>
            <person name="Brambilla E.M."/>
            <person name="Kotsyurbenko O."/>
            <person name="Rohde M."/>
            <person name="Tindall B.J."/>
            <person name="Abt B."/>
            <person name="Goker M."/>
            <person name="Detter J.C."/>
            <person name="Woyke T."/>
            <person name="Bristow J."/>
            <person name="Eisen J.A."/>
            <person name="Markowitz V."/>
            <person name="Hugenholtz P."/>
            <person name="Klenk H.P."/>
            <person name="Kyrpides N.C."/>
        </authorList>
    </citation>
    <scope>NUCLEOTIDE SEQUENCE [LARGE SCALE GENOMIC DNA]</scope>
    <source>
        <strain evidence="11">ATCC 51119 / DSM 12145 / JCM 21818 / LMG 10337 / NBRC 100064 / NCIMB 13643</strain>
    </source>
</reference>
<dbReference type="STRING" id="762903.Pedsa_1338"/>
<feature type="domain" description="TonB-dependent receptor plug" evidence="9">
    <location>
        <begin position="41"/>
        <end position="148"/>
    </location>
</feature>
<dbReference type="Proteomes" id="UP000000310">
    <property type="component" value="Chromosome"/>
</dbReference>
<accession>F0SEL5</accession>
<dbReference type="SUPFAM" id="SSF56935">
    <property type="entry name" value="Porins"/>
    <property type="match status" value="1"/>
</dbReference>
<dbReference type="PROSITE" id="PS52016">
    <property type="entry name" value="TONB_DEPENDENT_REC_3"/>
    <property type="match status" value="1"/>
</dbReference>
<dbReference type="GO" id="GO:0009279">
    <property type="term" value="C:cell outer membrane"/>
    <property type="evidence" value="ECO:0007669"/>
    <property type="project" value="UniProtKB-SubCell"/>
</dbReference>
<comment type="subcellular location">
    <subcellularLocation>
        <location evidence="1 8">Cell outer membrane</location>
        <topology evidence="1 8">Multi-pass membrane protein</topology>
    </subcellularLocation>
</comment>
<dbReference type="InterPro" id="IPR012910">
    <property type="entry name" value="Plug_dom"/>
</dbReference>
<keyword evidence="11" id="KW-1185">Reference proteome</keyword>
<evidence type="ECO:0000256" key="4">
    <source>
        <dbReference type="ARBA" id="ARBA00022692"/>
    </source>
</evidence>
<dbReference type="Gene3D" id="2.170.130.10">
    <property type="entry name" value="TonB-dependent receptor, plug domain"/>
    <property type="match status" value="1"/>
</dbReference>
<keyword evidence="5" id="KW-0732">Signal</keyword>
<dbReference type="InterPro" id="IPR036942">
    <property type="entry name" value="Beta-barrel_TonB_sf"/>
</dbReference>
<name>F0SEL5_PSESL</name>
<dbReference type="RefSeq" id="WP_013632404.1">
    <property type="nucleotide sequence ID" value="NC_015177.1"/>
</dbReference>
<evidence type="ECO:0000256" key="2">
    <source>
        <dbReference type="ARBA" id="ARBA00022448"/>
    </source>
</evidence>
<dbReference type="GO" id="GO:0015344">
    <property type="term" value="F:siderophore uptake transmembrane transporter activity"/>
    <property type="evidence" value="ECO:0007669"/>
    <property type="project" value="TreeGrafter"/>
</dbReference>
<evidence type="ECO:0000256" key="1">
    <source>
        <dbReference type="ARBA" id="ARBA00004571"/>
    </source>
</evidence>
<keyword evidence="2 8" id="KW-0813">Transport</keyword>
<keyword evidence="4 8" id="KW-0812">Transmembrane</keyword>
<keyword evidence="7 8" id="KW-0998">Cell outer membrane</keyword>
<dbReference type="HOGENOM" id="CLU_008287_18_2_10"/>
<evidence type="ECO:0000256" key="3">
    <source>
        <dbReference type="ARBA" id="ARBA00022452"/>
    </source>
</evidence>
<dbReference type="Gene3D" id="2.40.170.20">
    <property type="entry name" value="TonB-dependent receptor, beta-barrel domain"/>
    <property type="match status" value="1"/>
</dbReference>
<dbReference type="EMBL" id="CP002545">
    <property type="protein sequence ID" value="ADY51905.1"/>
    <property type="molecule type" value="Genomic_DNA"/>
</dbReference>
<dbReference type="CDD" id="cd01347">
    <property type="entry name" value="ligand_gated_channel"/>
    <property type="match status" value="1"/>
</dbReference>
<dbReference type="KEGG" id="psn:Pedsa_1338"/>
<dbReference type="GO" id="GO:0044718">
    <property type="term" value="P:siderophore transmembrane transport"/>
    <property type="evidence" value="ECO:0007669"/>
    <property type="project" value="TreeGrafter"/>
</dbReference>
<keyword evidence="6 8" id="KW-0472">Membrane</keyword>
<evidence type="ECO:0000256" key="6">
    <source>
        <dbReference type="ARBA" id="ARBA00023136"/>
    </source>
</evidence>
<reference evidence="11" key="2">
    <citation type="submission" date="2011-02" db="EMBL/GenBank/DDBJ databases">
        <title>The complete genome of Pedobacter saltans DSM 12145.</title>
        <authorList>
            <consortium name="US DOE Joint Genome Institute (JGI-PGF)"/>
            <person name="Lucas S."/>
            <person name="Copeland A."/>
            <person name="Lapidus A."/>
            <person name="Bruce D."/>
            <person name="Goodwin L."/>
            <person name="Pitluck S."/>
            <person name="Kyrpides N."/>
            <person name="Mavromatis K."/>
            <person name="Pagani I."/>
            <person name="Ivanova N."/>
            <person name="Ovchinnikova G."/>
            <person name="Lu M."/>
            <person name="Detter J.C."/>
            <person name="Han C."/>
            <person name="Land M."/>
            <person name="Hauser L."/>
            <person name="Markowitz V."/>
            <person name="Cheng J.-F."/>
            <person name="Hugenholtz P."/>
            <person name="Woyke T."/>
            <person name="Wu D."/>
            <person name="Tindall B."/>
            <person name="Pomrenke H.G."/>
            <person name="Brambilla E."/>
            <person name="Klenk H.-P."/>
            <person name="Eisen J.A."/>
        </authorList>
    </citation>
    <scope>NUCLEOTIDE SEQUENCE [LARGE SCALE GENOMIC DNA]</scope>
    <source>
        <strain evidence="11">ATCC 51119 / DSM 12145 / JCM 21818 / LMG 10337 / NBRC 100064 / NCIMB 13643</strain>
    </source>
</reference>
<dbReference type="AlphaFoldDB" id="F0SEL5"/>
<evidence type="ECO:0000313" key="11">
    <source>
        <dbReference type="Proteomes" id="UP000000310"/>
    </source>
</evidence>
<dbReference type="InterPro" id="IPR039426">
    <property type="entry name" value="TonB-dep_rcpt-like"/>
</dbReference>
<evidence type="ECO:0000313" key="10">
    <source>
        <dbReference type="EMBL" id="ADY51905.1"/>
    </source>
</evidence>
<dbReference type="OrthoDB" id="9764669at2"/>
<evidence type="ECO:0000259" key="9">
    <source>
        <dbReference type="Pfam" id="PF07715"/>
    </source>
</evidence>
<gene>
    <name evidence="10" type="ordered locus">Pedsa_1338</name>
</gene>
<evidence type="ECO:0000256" key="8">
    <source>
        <dbReference type="PROSITE-ProRule" id="PRU01360"/>
    </source>
</evidence>
<protein>
    <submittedName>
        <fullName evidence="10">Outer membrane insertion C-terminal signal</fullName>
    </submittedName>
</protein>
<sequence>MKRTYILLVFTFSYSQLISQEVKELNEIVVTASQSEKKLGDIGKIVKVISREELDRSQGRTLAQLLSQVVGINVSGSDSNIGENVSLFVRGASAGNTLLLIDGVSLNDPSTISNDYNLSAITIDQIERIEILKGASSTLWGSDAVAGVVNIITKKGTEKLNGDFLATAGSYGTFKQNAGISGQLNQTTVALNLSNLVSDGFSSAQNIDGREKFERDSYKQKAVNLNLGQSLTSKINLYLGLNYSNSKAGFDAGAFTDSRENNSFKKSFIANLKGAYQLNNGQVSLIFTQNNVSYKADESGYITKNQGSVSNIQTILSYRLNDLFDITSGLNYKYTTTDQVSPFASISSDDANSHLSSVYTSLFFKKGIFRNELGGRYNYHSSYGKNFSYTLNPSLLIASRYKVYLNLSSAYKVPALYQLASDFKNTNGLKPETAYNTEFGVEANLWSDKLFLTSSLFKRRIKDVIDFGMADDGRFQYENANTEKAKGMESDITFKLEDVFKLSAFYTYTGGFVIKEGMETSLARRPKNTVGANVNYKFSKRLSASLLHKWMGKREDAYFNLTTYEVTKVTLHDYHRTDLYIQYQTLKNLTIFVDSKNIFNRNYHEFVGYNTAGFNFNAGINFKIR</sequence>
<proteinExistence type="inferred from homology"/>
<dbReference type="PANTHER" id="PTHR30069">
    <property type="entry name" value="TONB-DEPENDENT OUTER MEMBRANE RECEPTOR"/>
    <property type="match status" value="1"/>
</dbReference>
<evidence type="ECO:0000256" key="5">
    <source>
        <dbReference type="ARBA" id="ARBA00022729"/>
    </source>
</evidence>
<evidence type="ECO:0000256" key="7">
    <source>
        <dbReference type="ARBA" id="ARBA00023237"/>
    </source>
</evidence>
<keyword evidence="3 8" id="KW-1134">Transmembrane beta strand</keyword>
<dbReference type="Pfam" id="PF07715">
    <property type="entry name" value="Plug"/>
    <property type="match status" value="1"/>
</dbReference>
<dbReference type="InterPro" id="IPR037066">
    <property type="entry name" value="Plug_dom_sf"/>
</dbReference>
<organism evidence="10 11">
    <name type="scientific">Pseudopedobacter saltans (strain ATCC 51119 / DSM 12145 / JCM 21818 / CCUG 39354 / LMG 10337 / NBRC 100064 / NCIMB 13643)</name>
    <name type="common">Pedobacter saltans</name>
    <dbReference type="NCBI Taxonomy" id="762903"/>
    <lineage>
        <taxon>Bacteria</taxon>
        <taxon>Pseudomonadati</taxon>
        <taxon>Bacteroidota</taxon>
        <taxon>Sphingobacteriia</taxon>
        <taxon>Sphingobacteriales</taxon>
        <taxon>Sphingobacteriaceae</taxon>
        <taxon>Pseudopedobacter</taxon>
    </lineage>
</organism>
<comment type="similarity">
    <text evidence="8">Belongs to the TonB-dependent receptor family.</text>
</comment>
<dbReference type="eggNOG" id="COG4206">
    <property type="taxonomic scope" value="Bacteria"/>
</dbReference>